<accession>A0A1C5IL48</accession>
<dbReference type="AlphaFoldDB" id="A0A1C5IL48"/>
<protein>
    <submittedName>
        <fullName evidence="2">Uncharacterized protein</fullName>
    </submittedName>
</protein>
<feature type="transmembrane region" description="Helical" evidence="1">
    <location>
        <begin position="88"/>
        <end position="105"/>
    </location>
</feature>
<keyword evidence="1" id="KW-1133">Transmembrane helix</keyword>
<evidence type="ECO:0000313" key="2">
    <source>
        <dbReference type="EMBL" id="SCG59078.1"/>
    </source>
</evidence>
<name>A0A1C5IL48_9ACTN</name>
<dbReference type="Proteomes" id="UP000199360">
    <property type="component" value="Unassembled WGS sequence"/>
</dbReference>
<reference evidence="3" key="1">
    <citation type="submission" date="2016-06" db="EMBL/GenBank/DDBJ databases">
        <authorList>
            <person name="Varghese N."/>
            <person name="Submissions Spin"/>
        </authorList>
    </citation>
    <scope>NUCLEOTIDE SEQUENCE [LARGE SCALE GENOMIC DNA]</scope>
    <source>
        <strain evidence="3">DSM 45647</strain>
    </source>
</reference>
<proteinExistence type="predicted"/>
<keyword evidence="3" id="KW-1185">Reference proteome</keyword>
<keyword evidence="1" id="KW-0472">Membrane</keyword>
<feature type="transmembrane region" description="Helical" evidence="1">
    <location>
        <begin position="20"/>
        <end position="42"/>
    </location>
</feature>
<dbReference type="STRING" id="745366.GA0070213_106150"/>
<keyword evidence="1" id="KW-0812">Transmembrane</keyword>
<feature type="transmembrane region" description="Helical" evidence="1">
    <location>
        <begin position="49"/>
        <end position="68"/>
    </location>
</feature>
<evidence type="ECO:0000256" key="1">
    <source>
        <dbReference type="SAM" id="Phobius"/>
    </source>
</evidence>
<dbReference type="RefSeq" id="WP_091062734.1">
    <property type="nucleotide sequence ID" value="NZ_FMDM01000006.1"/>
</dbReference>
<evidence type="ECO:0000313" key="3">
    <source>
        <dbReference type="Proteomes" id="UP000199360"/>
    </source>
</evidence>
<dbReference type="EMBL" id="FMDM01000006">
    <property type="protein sequence ID" value="SCG59078.1"/>
    <property type="molecule type" value="Genomic_DNA"/>
</dbReference>
<organism evidence="2 3">
    <name type="scientific">Micromonospora humi</name>
    <dbReference type="NCBI Taxonomy" id="745366"/>
    <lineage>
        <taxon>Bacteria</taxon>
        <taxon>Bacillati</taxon>
        <taxon>Actinomycetota</taxon>
        <taxon>Actinomycetes</taxon>
        <taxon>Micromonosporales</taxon>
        <taxon>Micromonosporaceae</taxon>
        <taxon>Micromonospora</taxon>
    </lineage>
</organism>
<gene>
    <name evidence="2" type="ORF">GA0070213_106150</name>
</gene>
<dbReference type="OrthoDB" id="4948259at2"/>
<sequence>MRPAARGGTEPTGPPVPVAAAGVLLALLVVVGSWGGMVLVVAGRVVPTWLVSGALLLTPLVITPFWHLVDRWARVPDDVGRSVRIRRVLTLLTVLAWLGTGLGLLDDLSATYRVLEPGGPDGCRAVARQTSFLFAGGGEVYAVPATGIGWQVSTWTADDGGTPITDHAYELRWSDDGGSLILHGDVGQPVWPALHEVDCR</sequence>